<reference evidence="2" key="1">
    <citation type="submission" date="2021-02" db="EMBL/GenBank/DDBJ databases">
        <title>Comparative genomics reveals that relaxation of natural selection precedes convergent phenotypic evolution of cavefish.</title>
        <authorList>
            <person name="Peng Z."/>
        </authorList>
    </citation>
    <scope>NUCLEOTIDE SEQUENCE</scope>
    <source>
        <tissue evidence="2">Muscle</tissue>
    </source>
</reference>
<evidence type="ECO:0000313" key="3">
    <source>
        <dbReference type="Proteomes" id="UP001059041"/>
    </source>
</evidence>
<keyword evidence="3" id="KW-1185">Reference proteome</keyword>
<accession>A0A9W7WMB9</accession>
<dbReference type="AlphaFoldDB" id="A0A9W7WMB9"/>
<evidence type="ECO:0000256" key="1">
    <source>
        <dbReference type="SAM" id="MobiDB-lite"/>
    </source>
</evidence>
<proteinExistence type="predicted"/>
<feature type="compositionally biased region" description="Basic residues" evidence="1">
    <location>
        <begin position="1"/>
        <end position="10"/>
    </location>
</feature>
<sequence>MPGHFKKPLKGTRTQEDTCGTDDLSCHLPVDDIKGQRPARHAAAAQPPSRPVYLKQPSLRDKRHRGARLQAFDIRRYGLKLRQRAEMKLESASGCPRDTQARKRRPARPLSPASLITTSHPPPKGPYRQLMEKSEVGNITDAQEALSCRPKERQR</sequence>
<name>A0A9W7WMB9_TRIRA</name>
<feature type="region of interest" description="Disordered" evidence="1">
    <location>
        <begin position="87"/>
        <end position="155"/>
    </location>
</feature>
<gene>
    <name evidence="2" type="ORF">IRJ41_012912</name>
</gene>
<dbReference type="Proteomes" id="UP001059041">
    <property type="component" value="Linkage Group LG11"/>
</dbReference>
<feature type="region of interest" description="Disordered" evidence="1">
    <location>
        <begin position="1"/>
        <end position="64"/>
    </location>
</feature>
<comment type="caution">
    <text evidence="2">The sequence shown here is derived from an EMBL/GenBank/DDBJ whole genome shotgun (WGS) entry which is preliminary data.</text>
</comment>
<protein>
    <submittedName>
        <fullName evidence="2">Uncharacterized protein</fullName>
    </submittedName>
</protein>
<dbReference type="EMBL" id="JAFHDT010000011">
    <property type="protein sequence ID" value="KAI7803883.1"/>
    <property type="molecule type" value="Genomic_DNA"/>
</dbReference>
<evidence type="ECO:0000313" key="2">
    <source>
        <dbReference type="EMBL" id="KAI7803883.1"/>
    </source>
</evidence>
<organism evidence="2 3">
    <name type="scientific">Triplophysa rosa</name>
    <name type="common">Cave loach</name>
    <dbReference type="NCBI Taxonomy" id="992332"/>
    <lineage>
        <taxon>Eukaryota</taxon>
        <taxon>Metazoa</taxon>
        <taxon>Chordata</taxon>
        <taxon>Craniata</taxon>
        <taxon>Vertebrata</taxon>
        <taxon>Euteleostomi</taxon>
        <taxon>Actinopterygii</taxon>
        <taxon>Neopterygii</taxon>
        <taxon>Teleostei</taxon>
        <taxon>Ostariophysi</taxon>
        <taxon>Cypriniformes</taxon>
        <taxon>Nemacheilidae</taxon>
        <taxon>Triplophysa</taxon>
    </lineage>
</organism>